<dbReference type="CDD" id="cd00347">
    <property type="entry name" value="Flavin_utilizing_monoxygenases"/>
    <property type="match status" value="2"/>
</dbReference>
<proteinExistence type="predicted"/>
<reference evidence="3 4" key="1">
    <citation type="submission" date="2016-11" db="EMBL/GenBank/DDBJ databases">
        <authorList>
            <person name="Jaros S."/>
            <person name="Januszkiewicz K."/>
            <person name="Wedrychowicz H."/>
        </authorList>
    </citation>
    <scope>NUCLEOTIDE SEQUENCE [LARGE SCALE GENOMIC DNA]</scope>
    <source>
        <strain evidence="3 4">Con a/3</strain>
    </source>
</reference>
<evidence type="ECO:0000313" key="3">
    <source>
        <dbReference type="EMBL" id="OOE14251.1"/>
    </source>
</evidence>
<comment type="caution">
    <text evidence="3">The sequence shown here is derived from an EMBL/GenBank/DDBJ whole genome shotgun (WGS) entry which is preliminary data.</text>
</comment>
<protein>
    <submittedName>
        <fullName evidence="3">Luciferase</fullName>
    </submittedName>
</protein>
<dbReference type="InterPro" id="IPR019949">
    <property type="entry name" value="CmoO-like"/>
</dbReference>
<dbReference type="FunFam" id="3.20.20.30:FF:000002">
    <property type="entry name" value="LLM class flavin-dependent oxidoreductase"/>
    <property type="match status" value="1"/>
</dbReference>
<dbReference type="RefSeq" id="WP_077359703.1">
    <property type="nucleotide sequence ID" value="NZ_MQMF01000001.1"/>
</dbReference>
<dbReference type="InterPro" id="IPR036661">
    <property type="entry name" value="Luciferase-like_sf"/>
</dbReference>
<evidence type="ECO:0000256" key="1">
    <source>
        <dbReference type="ARBA" id="ARBA00007789"/>
    </source>
</evidence>
<evidence type="ECO:0000259" key="2">
    <source>
        <dbReference type="Pfam" id="PF00296"/>
    </source>
</evidence>
<dbReference type="Gene3D" id="3.20.20.30">
    <property type="entry name" value="Luciferase-like domain"/>
    <property type="match status" value="1"/>
</dbReference>
<dbReference type="OrthoDB" id="9780518at2"/>
<dbReference type="InterPro" id="IPR050766">
    <property type="entry name" value="Bact_Lucif_Oxidored"/>
</dbReference>
<dbReference type="InterPro" id="IPR011251">
    <property type="entry name" value="Luciferase-like_dom"/>
</dbReference>
<dbReference type="GO" id="GO:0016705">
    <property type="term" value="F:oxidoreductase activity, acting on paired donors, with incorporation or reduction of molecular oxygen"/>
    <property type="evidence" value="ECO:0007669"/>
    <property type="project" value="InterPro"/>
</dbReference>
<dbReference type="Pfam" id="PF00296">
    <property type="entry name" value="Bac_luciferase"/>
    <property type="match status" value="1"/>
</dbReference>
<dbReference type="SUPFAM" id="SSF51679">
    <property type="entry name" value="Bacterial luciferase-like"/>
    <property type="match status" value="1"/>
</dbReference>
<dbReference type="PANTHER" id="PTHR30137">
    <property type="entry name" value="LUCIFERASE-LIKE MONOOXYGENASE"/>
    <property type="match status" value="1"/>
</dbReference>
<comment type="similarity">
    <text evidence="1">To bacterial alkanal monooxygenase alpha and beta chains.</text>
</comment>
<organism evidence="3 4">
    <name type="scientific">Fictibacillus arsenicus</name>
    <dbReference type="NCBI Taxonomy" id="255247"/>
    <lineage>
        <taxon>Bacteria</taxon>
        <taxon>Bacillati</taxon>
        <taxon>Bacillota</taxon>
        <taxon>Bacilli</taxon>
        <taxon>Bacillales</taxon>
        <taxon>Fictibacillaceae</taxon>
        <taxon>Fictibacillus</taxon>
    </lineage>
</organism>
<dbReference type="AlphaFoldDB" id="A0A1V3GCY4"/>
<feature type="domain" description="Luciferase-like" evidence="2">
    <location>
        <begin position="1"/>
        <end position="300"/>
    </location>
</feature>
<dbReference type="PANTHER" id="PTHR30137:SF19">
    <property type="entry name" value="LUCIFERASE-LIKE MONOOXYGENASE"/>
    <property type="match status" value="1"/>
</dbReference>
<sequence length="335" mass="37464">MKLSILDQSPISYGHTPQQALIASMELAKAGERLGYERYWIAEHHNYSGLTCSAPEVMLGVIGTSTKSIRIGAGAVLLPHYRPYRVAETYNMLATLYPGRIDLGIGRAPGGSAEATMALSDNYLEQVRRMPASIKELLHFLYNDFPTDHMFSKVSASPVPKIPPDPWILGTSEKSAISAAKNGVAYAFGHFMSDKPGQQIVETYRKHFQSGRVLKTPKLIIAVSVICAETAEKAKELALPALFWRIQNNKGEEGKGVPSIEAAKSYYSMEKWSQIINESSDKMIIGTPNHVKKELCKLKERYKTDEIMVVTITHRYEDRIRSYELLAEEMITKHN</sequence>
<dbReference type="EMBL" id="MQMF01000001">
    <property type="protein sequence ID" value="OOE14251.1"/>
    <property type="molecule type" value="Genomic_DNA"/>
</dbReference>
<dbReference type="Proteomes" id="UP000188597">
    <property type="component" value="Unassembled WGS sequence"/>
</dbReference>
<dbReference type="NCBIfam" id="TIGR03558">
    <property type="entry name" value="oxido_grp_1"/>
    <property type="match status" value="1"/>
</dbReference>
<gene>
    <name evidence="3" type="ORF">UN64_03350</name>
</gene>
<dbReference type="GO" id="GO:0005829">
    <property type="term" value="C:cytosol"/>
    <property type="evidence" value="ECO:0007669"/>
    <property type="project" value="TreeGrafter"/>
</dbReference>
<evidence type="ECO:0000313" key="4">
    <source>
        <dbReference type="Proteomes" id="UP000188597"/>
    </source>
</evidence>
<name>A0A1V3GCY4_9BACL</name>
<accession>A0A1V3GCY4</accession>